<dbReference type="EMBL" id="JABEVU030000001">
    <property type="protein sequence ID" value="MDB0580263.1"/>
    <property type="molecule type" value="Genomic_DNA"/>
</dbReference>
<proteinExistence type="inferred from homology"/>
<dbReference type="Gene3D" id="3.30.1360.40">
    <property type="match status" value="1"/>
</dbReference>
<dbReference type="HAMAP" id="MF_00040">
    <property type="entry name" value="RRF"/>
    <property type="match status" value="1"/>
</dbReference>
<evidence type="ECO:0000256" key="5">
    <source>
        <dbReference type="HAMAP-Rule" id="MF_00040"/>
    </source>
</evidence>
<evidence type="ECO:0000313" key="9">
    <source>
        <dbReference type="EMBL" id="MDB0580263.1"/>
    </source>
</evidence>
<name>A0A0C2HBB7_9STAP</name>
<organism evidence="8 10">
    <name type="scientific">Salinicoccus roseus</name>
    <dbReference type="NCBI Taxonomy" id="45670"/>
    <lineage>
        <taxon>Bacteria</taxon>
        <taxon>Bacillati</taxon>
        <taxon>Bacillota</taxon>
        <taxon>Bacilli</taxon>
        <taxon>Bacillales</taxon>
        <taxon>Staphylococcaceae</taxon>
        <taxon>Salinicoccus</taxon>
    </lineage>
</organism>
<dbReference type="Proteomes" id="UP000527860">
    <property type="component" value="Unassembled WGS sequence"/>
</dbReference>
<feature type="domain" description="Ribosome recycling factor" evidence="7">
    <location>
        <begin position="20"/>
        <end position="183"/>
    </location>
</feature>
<keyword evidence="3 5" id="KW-0963">Cytoplasm</keyword>
<gene>
    <name evidence="5 9" type="primary">frr</name>
    <name evidence="9" type="ORF">F7P68_0006950</name>
    <name evidence="8" type="ORF">SN16_05605</name>
</gene>
<evidence type="ECO:0000256" key="6">
    <source>
        <dbReference type="SAM" id="Coils"/>
    </source>
</evidence>
<evidence type="ECO:0000256" key="4">
    <source>
        <dbReference type="ARBA" id="ARBA00022917"/>
    </source>
</evidence>
<evidence type="ECO:0000313" key="11">
    <source>
        <dbReference type="Proteomes" id="UP000527860"/>
    </source>
</evidence>
<reference evidence="8 10" key="1">
    <citation type="submission" date="2015-01" db="EMBL/GenBank/DDBJ databases">
        <title>Genome sequences of high lactate-tolerant strain Salinicoccus roseus W12 with industrial interest.</title>
        <authorList>
            <person name="Wang H."/>
            <person name="Yu B."/>
        </authorList>
    </citation>
    <scope>NUCLEOTIDE SEQUENCE [LARGE SCALE GENOMIC DNA]</scope>
    <source>
        <strain evidence="8 10">W12</strain>
    </source>
</reference>
<dbReference type="InterPro" id="IPR023584">
    <property type="entry name" value="Ribosome_recyc_fac_dom"/>
</dbReference>
<evidence type="ECO:0000256" key="1">
    <source>
        <dbReference type="ARBA" id="ARBA00004496"/>
    </source>
</evidence>
<comment type="caution">
    <text evidence="8">The sequence shown here is derived from an EMBL/GenBank/DDBJ whole genome shotgun (WGS) entry which is preliminary data.</text>
</comment>
<reference evidence="11" key="2">
    <citation type="submission" date="2020-04" db="EMBL/GenBank/DDBJ databases">
        <title>Genome analysis and biological profiling of marine Cellulosimicrobium funkei MOSEL-ME6.</title>
        <authorList>
            <person name="Tanveer F."/>
            <person name="Xie Y."/>
            <person name="Shinwari Z.K."/>
        </authorList>
    </citation>
    <scope>NUCLEOTIDE SEQUENCE [LARGE SCALE GENOMIC DNA]</scope>
    <source>
        <strain evidence="11">MOSEL-ME25</strain>
    </source>
</reference>
<comment type="subcellular location">
    <subcellularLocation>
        <location evidence="1 5">Cytoplasm</location>
    </subcellularLocation>
</comment>
<accession>A0A0C2HBB7</accession>
<dbReference type="InterPro" id="IPR002661">
    <property type="entry name" value="Ribosome_recyc_fac"/>
</dbReference>
<dbReference type="GO" id="GO:0006415">
    <property type="term" value="P:translational termination"/>
    <property type="evidence" value="ECO:0007669"/>
    <property type="project" value="UniProtKB-UniRule"/>
</dbReference>
<dbReference type="GO" id="GO:0005737">
    <property type="term" value="C:cytoplasm"/>
    <property type="evidence" value="ECO:0007669"/>
    <property type="project" value="UniProtKB-SubCell"/>
</dbReference>
<protein>
    <recommendedName>
        <fullName evidence="5">Ribosome-recycling factor</fullName>
        <shortName evidence="5">RRF</shortName>
    </recommendedName>
    <alternativeName>
        <fullName evidence="5">Ribosome-releasing factor</fullName>
    </alternativeName>
</protein>
<sequence length="185" mass="20858">MSESVLKDAKSKMQKSLESLSRELATIRTGRANSNMLDRVTVDYYGAPTPVNQLAGISVPEARMLTVTPYDKGSVDDVLKAIQQADLGVNPTSDGTMIRITVPQLTEERRKEFVKDARKEGENAKVAVRNIRRDANDDLKRLEKDGELTEDDLRSYTEDVQQLTNDYIDQIDKMCDDKETDIMEV</sequence>
<evidence type="ECO:0000313" key="10">
    <source>
        <dbReference type="Proteomes" id="UP000031546"/>
    </source>
</evidence>
<feature type="coiled-coil region" evidence="6">
    <location>
        <begin position="125"/>
        <end position="159"/>
    </location>
</feature>
<reference evidence="9 11" key="4">
    <citation type="submission" date="2022-12" db="EMBL/GenBank/DDBJ databases">
        <title>Genome analysis and biological profiling of marine Salinicoccus roseus MOSEL-ME25.</title>
        <authorList>
            <person name="Mirza F.T."/>
            <person name="Xie Y."/>
            <person name="Shinwari Z.K."/>
        </authorList>
    </citation>
    <scope>NUCLEOTIDE SEQUENCE [LARGE SCALE GENOMIC DNA]</scope>
    <source>
        <strain evidence="9 11">MOSEL-ME25</strain>
    </source>
</reference>
<dbReference type="FunFam" id="3.30.1360.40:FF:000001">
    <property type="entry name" value="Ribosome-recycling factor"/>
    <property type="match status" value="1"/>
</dbReference>
<dbReference type="InterPro" id="IPR036191">
    <property type="entry name" value="RRF_sf"/>
</dbReference>
<reference evidence="9" key="3">
    <citation type="submission" date="2020-04" db="EMBL/GenBank/DDBJ databases">
        <authorList>
            <person name="Tanveer F."/>
            <person name="Xie Y."/>
            <person name="Shinwari Z.K."/>
        </authorList>
    </citation>
    <scope>NUCLEOTIDE SEQUENCE</scope>
    <source>
        <strain evidence="9">MOSEL-ME25</strain>
    </source>
</reference>
<dbReference type="OrthoDB" id="9804006at2"/>
<evidence type="ECO:0000256" key="2">
    <source>
        <dbReference type="ARBA" id="ARBA00005912"/>
    </source>
</evidence>
<dbReference type="AlphaFoldDB" id="A0A0C2HBB7"/>
<dbReference type="NCBIfam" id="TIGR00496">
    <property type="entry name" value="frr"/>
    <property type="match status" value="1"/>
</dbReference>
<comment type="function">
    <text evidence="5">Responsible for the release of ribosomes from messenger RNA at the termination of protein biosynthesis. May increase the efficiency of translation by recycling ribosomes from one round of translation to another.</text>
</comment>
<evidence type="ECO:0000256" key="3">
    <source>
        <dbReference type="ARBA" id="ARBA00022490"/>
    </source>
</evidence>
<keyword evidence="4 5" id="KW-0648">Protein biosynthesis</keyword>
<dbReference type="STRING" id="45670.SN16_05605"/>
<dbReference type="SUPFAM" id="SSF55194">
    <property type="entry name" value="Ribosome recycling factor, RRF"/>
    <property type="match status" value="1"/>
</dbReference>
<dbReference type="PANTHER" id="PTHR20982">
    <property type="entry name" value="RIBOSOME RECYCLING FACTOR"/>
    <property type="match status" value="1"/>
</dbReference>
<dbReference type="CDD" id="cd00520">
    <property type="entry name" value="RRF"/>
    <property type="match status" value="1"/>
</dbReference>
<dbReference type="Proteomes" id="UP000031546">
    <property type="component" value="Unassembled WGS sequence"/>
</dbReference>
<dbReference type="GeneID" id="77845025"/>
<dbReference type="EMBL" id="JXII01000004">
    <property type="protein sequence ID" value="KIH71035.1"/>
    <property type="molecule type" value="Genomic_DNA"/>
</dbReference>
<keyword evidence="11" id="KW-1185">Reference proteome</keyword>
<dbReference type="Gene3D" id="1.10.132.20">
    <property type="entry name" value="Ribosome-recycling factor"/>
    <property type="match status" value="1"/>
</dbReference>
<dbReference type="PANTHER" id="PTHR20982:SF3">
    <property type="entry name" value="MITOCHONDRIAL RIBOSOME RECYCLING FACTOR PSEUDO 1"/>
    <property type="match status" value="1"/>
</dbReference>
<evidence type="ECO:0000313" key="8">
    <source>
        <dbReference type="EMBL" id="KIH71035.1"/>
    </source>
</evidence>
<comment type="similarity">
    <text evidence="2 5">Belongs to the RRF family.</text>
</comment>
<evidence type="ECO:0000259" key="7">
    <source>
        <dbReference type="Pfam" id="PF01765"/>
    </source>
</evidence>
<dbReference type="FunFam" id="1.10.132.20:FF:000001">
    <property type="entry name" value="Ribosome-recycling factor"/>
    <property type="match status" value="1"/>
</dbReference>
<dbReference type="Pfam" id="PF01765">
    <property type="entry name" value="RRF"/>
    <property type="match status" value="1"/>
</dbReference>
<keyword evidence="6" id="KW-0175">Coiled coil</keyword>
<dbReference type="RefSeq" id="WP_040105634.1">
    <property type="nucleotide sequence ID" value="NZ_JABEVU030000001.1"/>
</dbReference>
<dbReference type="GO" id="GO:0043023">
    <property type="term" value="F:ribosomal large subunit binding"/>
    <property type="evidence" value="ECO:0007669"/>
    <property type="project" value="TreeGrafter"/>
</dbReference>